<evidence type="ECO:0000256" key="6">
    <source>
        <dbReference type="ARBA" id="ARBA00023196"/>
    </source>
</evidence>
<evidence type="ECO:0000256" key="2">
    <source>
        <dbReference type="ARBA" id="ARBA00005712"/>
    </source>
</evidence>
<feature type="domain" description="ATP synthase epsilon subunit C-terminal" evidence="8">
    <location>
        <begin position="90"/>
        <end position="130"/>
    </location>
</feature>
<sequence>MSESMHVEVVSPEKVIFSGEATMVLTRTLGVGDIAFQANHAPFLGAIVECVTKIYTTDGGVQDLAVHGGFVEVSNNRVSILSDLAELASEIDRDRARRAMERAEETMRQGHDAEAEAALRRAHARINAAGGVDGQSGGVRPGH</sequence>
<dbReference type="AlphaFoldDB" id="A0A6J6S106"/>
<comment type="similarity">
    <text evidence="2">Belongs to the ATPase epsilon chain family.</text>
</comment>
<evidence type="ECO:0000256" key="7">
    <source>
        <dbReference type="ARBA" id="ARBA00023310"/>
    </source>
</evidence>
<name>A0A6J6S106_9ZZZZ</name>
<dbReference type="Pfam" id="PF00401">
    <property type="entry name" value="ATP-synt_DE"/>
    <property type="match status" value="1"/>
</dbReference>
<keyword evidence="3" id="KW-0813">Transport</keyword>
<evidence type="ECO:0000256" key="5">
    <source>
        <dbReference type="ARBA" id="ARBA00023136"/>
    </source>
</evidence>
<dbReference type="InterPro" id="IPR020547">
    <property type="entry name" value="ATP_synth_F1_esu_C"/>
</dbReference>
<proteinExistence type="inferred from homology"/>
<dbReference type="SUPFAM" id="SSF51344">
    <property type="entry name" value="Epsilon subunit of F1F0-ATP synthase N-terminal domain"/>
    <property type="match status" value="1"/>
</dbReference>
<evidence type="ECO:0000313" key="10">
    <source>
        <dbReference type="EMBL" id="CAB4728620.1"/>
    </source>
</evidence>
<dbReference type="EMBL" id="CAFBQP010000011">
    <property type="protein sequence ID" value="CAB5055368.1"/>
    <property type="molecule type" value="Genomic_DNA"/>
</dbReference>
<dbReference type="NCBIfam" id="TIGR01216">
    <property type="entry name" value="ATP_synt_epsi"/>
    <property type="match status" value="1"/>
</dbReference>
<dbReference type="EMBL" id="CAEZXX010000213">
    <property type="protein sequence ID" value="CAB4728620.1"/>
    <property type="molecule type" value="Genomic_DNA"/>
</dbReference>
<dbReference type="NCBIfam" id="NF009977">
    <property type="entry name" value="PRK13442.1"/>
    <property type="match status" value="1"/>
</dbReference>
<protein>
    <submittedName>
        <fullName evidence="10">Unannotated protein</fullName>
    </submittedName>
</protein>
<evidence type="ECO:0000313" key="12">
    <source>
        <dbReference type="EMBL" id="CAB5055368.1"/>
    </source>
</evidence>
<keyword evidence="4" id="KW-0406">Ion transport</keyword>
<accession>A0A6J6S106</accession>
<gene>
    <name evidence="10" type="ORF">UFOPK2602_02205</name>
    <name evidence="11" type="ORF">UFOPK2806_01286</name>
    <name evidence="12" type="ORF">UFOPK4306_00411</name>
</gene>
<evidence type="ECO:0000259" key="9">
    <source>
        <dbReference type="Pfam" id="PF02823"/>
    </source>
</evidence>
<dbReference type="GO" id="GO:0046933">
    <property type="term" value="F:proton-transporting ATP synthase activity, rotational mechanism"/>
    <property type="evidence" value="ECO:0007669"/>
    <property type="project" value="InterPro"/>
</dbReference>
<keyword evidence="6" id="KW-0139">CF(1)</keyword>
<dbReference type="CDD" id="cd12152">
    <property type="entry name" value="F1-ATPase_delta"/>
    <property type="match status" value="1"/>
</dbReference>
<keyword evidence="5" id="KW-0472">Membrane</keyword>
<feature type="domain" description="ATP synthase F1 complex delta/epsilon subunit N-terminal" evidence="9">
    <location>
        <begin position="5"/>
        <end position="83"/>
    </location>
</feature>
<evidence type="ECO:0000256" key="3">
    <source>
        <dbReference type="ARBA" id="ARBA00022448"/>
    </source>
</evidence>
<dbReference type="InterPro" id="IPR020546">
    <property type="entry name" value="ATP_synth_F1_dsu/esu_N"/>
</dbReference>
<comment type="subcellular location">
    <subcellularLocation>
        <location evidence="1">Membrane</location>
        <topology evidence="1">Peripheral membrane protein</topology>
    </subcellularLocation>
</comment>
<organism evidence="10">
    <name type="scientific">freshwater metagenome</name>
    <dbReference type="NCBI Taxonomy" id="449393"/>
    <lineage>
        <taxon>unclassified sequences</taxon>
        <taxon>metagenomes</taxon>
        <taxon>ecological metagenomes</taxon>
    </lineage>
</organism>
<dbReference type="PANTHER" id="PTHR13822">
    <property type="entry name" value="ATP SYNTHASE DELTA/EPSILON CHAIN"/>
    <property type="match status" value="1"/>
</dbReference>
<dbReference type="EMBL" id="CAEZYY010000015">
    <property type="protein sequence ID" value="CAB4755489.1"/>
    <property type="molecule type" value="Genomic_DNA"/>
</dbReference>
<keyword evidence="7" id="KW-0066">ATP synthesis</keyword>
<dbReference type="PANTHER" id="PTHR13822:SF10">
    <property type="entry name" value="ATP SYNTHASE EPSILON CHAIN, CHLOROPLASTIC"/>
    <property type="match status" value="1"/>
</dbReference>
<dbReference type="HAMAP" id="MF_00530">
    <property type="entry name" value="ATP_synth_epsil_bac"/>
    <property type="match status" value="1"/>
</dbReference>
<dbReference type="GO" id="GO:0045259">
    <property type="term" value="C:proton-transporting ATP synthase complex"/>
    <property type="evidence" value="ECO:0007669"/>
    <property type="project" value="UniProtKB-KW"/>
</dbReference>
<evidence type="ECO:0000259" key="8">
    <source>
        <dbReference type="Pfam" id="PF00401"/>
    </source>
</evidence>
<dbReference type="InterPro" id="IPR001469">
    <property type="entry name" value="ATP_synth_F1_dsu/esu"/>
</dbReference>
<reference evidence="10" key="1">
    <citation type="submission" date="2020-05" db="EMBL/GenBank/DDBJ databases">
        <authorList>
            <person name="Chiriac C."/>
            <person name="Salcher M."/>
            <person name="Ghai R."/>
            <person name="Kavagutti S V."/>
        </authorList>
    </citation>
    <scope>NUCLEOTIDE SEQUENCE</scope>
</reference>
<dbReference type="Gene3D" id="2.60.15.10">
    <property type="entry name" value="F0F1 ATP synthase delta/epsilon subunit, N-terminal"/>
    <property type="match status" value="1"/>
</dbReference>
<dbReference type="InterPro" id="IPR036771">
    <property type="entry name" value="ATPsynth_dsu/esu_N"/>
</dbReference>
<evidence type="ECO:0000256" key="4">
    <source>
        <dbReference type="ARBA" id="ARBA00023065"/>
    </source>
</evidence>
<evidence type="ECO:0000313" key="11">
    <source>
        <dbReference type="EMBL" id="CAB4755489.1"/>
    </source>
</evidence>
<dbReference type="Pfam" id="PF02823">
    <property type="entry name" value="ATP-synt_DE_N"/>
    <property type="match status" value="1"/>
</dbReference>
<evidence type="ECO:0000256" key="1">
    <source>
        <dbReference type="ARBA" id="ARBA00004170"/>
    </source>
</evidence>